<evidence type="ECO:0000259" key="2">
    <source>
        <dbReference type="Pfam" id="PF20153"/>
    </source>
</evidence>
<sequence length="669" mass="75301">MSFPLVVTESHPDGVLGWLEKAFEALRPKPPVVDNKTAFWNAYRTVADEYDKEFQQKYSTDLDTTLIFAGLFSAVSSAFIIQIQPELQPDPNDMTHALLRLLIHNVNGTIFSSPDIPQWSGPPRVIVIIQCLLYTSLASTLMAALLAVLGKQWLMYYGAAGERGNIEQRCLERQRKFDGMRRWRFDPVMQMFPLLLQFSLLFFAAALAIYLWTINHSVAAVVLSLSALGLGIYISLGMSAVVSPDSPFRNPLTDYWITAISRVRLVLGSILQRVSLVLQPILARVIRYRERHLFSRIAKVKRRLLKFYSSKMKASQIAEDKIPILGDRYSPPDPSPSLPAVLWVLDTSTDPELVNAAAGMVEELQWPEVLDVTSPMNRLLDIFIACFDKEKGWKIRDGALERAIRCGRAYLVLRLVHQSWKRQDLDHDRDNNFSFWALKTDNQELSDIRLLALSLNARVLYRAISPPSQKLVLQIFPTLISQHDGYNPAQDLVEEIDGFLDHANQRMDLNEDSSLFADYLFCLNCFFDQANSDEIACIDKCEYQGLLITRLFHNLLRCAMPQHTIVKIVKTTVRLASKVENNERTFGAQDAINRRIAIYAFCAQPAQGSVSGIPAVLSAINLARDSMDIASAITEFRPSISLMGPVLHGDIFWGQQVKLNLGIGAGIGV</sequence>
<accession>A0A8H6XIK7</accession>
<proteinExistence type="predicted"/>
<feature type="transmembrane region" description="Helical" evidence="1">
    <location>
        <begin position="191"/>
        <end position="212"/>
    </location>
</feature>
<dbReference type="Proteomes" id="UP000620124">
    <property type="component" value="Unassembled WGS sequence"/>
</dbReference>
<dbReference type="InterPro" id="IPR045338">
    <property type="entry name" value="DUF6535"/>
</dbReference>
<organism evidence="3 4">
    <name type="scientific">Mycena venus</name>
    <dbReference type="NCBI Taxonomy" id="2733690"/>
    <lineage>
        <taxon>Eukaryota</taxon>
        <taxon>Fungi</taxon>
        <taxon>Dikarya</taxon>
        <taxon>Basidiomycota</taxon>
        <taxon>Agaricomycotina</taxon>
        <taxon>Agaricomycetes</taxon>
        <taxon>Agaricomycetidae</taxon>
        <taxon>Agaricales</taxon>
        <taxon>Marasmiineae</taxon>
        <taxon>Mycenaceae</taxon>
        <taxon>Mycena</taxon>
    </lineage>
</organism>
<evidence type="ECO:0000313" key="4">
    <source>
        <dbReference type="Proteomes" id="UP000620124"/>
    </source>
</evidence>
<keyword evidence="1" id="KW-0812">Transmembrane</keyword>
<name>A0A8H6XIK7_9AGAR</name>
<dbReference type="AlphaFoldDB" id="A0A8H6XIK7"/>
<keyword evidence="1" id="KW-0472">Membrane</keyword>
<reference evidence="3" key="1">
    <citation type="submission" date="2020-05" db="EMBL/GenBank/DDBJ databases">
        <title>Mycena genomes resolve the evolution of fungal bioluminescence.</title>
        <authorList>
            <person name="Tsai I.J."/>
        </authorList>
    </citation>
    <scope>NUCLEOTIDE SEQUENCE</scope>
    <source>
        <strain evidence="3">CCC161011</strain>
    </source>
</reference>
<feature type="transmembrane region" description="Helical" evidence="1">
    <location>
        <begin position="218"/>
        <end position="242"/>
    </location>
</feature>
<dbReference type="OrthoDB" id="3247591at2759"/>
<keyword evidence="1" id="KW-1133">Transmembrane helix</keyword>
<dbReference type="EMBL" id="JACAZI010000018">
    <property type="protein sequence ID" value="KAF7341181.1"/>
    <property type="molecule type" value="Genomic_DNA"/>
</dbReference>
<evidence type="ECO:0000313" key="3">
    <source>
        <dbReference type="EMBL" id="KAF7341181.1"/>
    </source>
</evidence>
<protein>
    <recommendedName>
        <fullName evidence="2">DUF6535 domain-containing protein</fullName>
    </recommendedName>
</protein>
<comment type="caution">
    <text evidence="3">The sequence shown here is derived from an EMBL/GenBank/DDBJ whole genome shotgun (WGS) entry which is preliminary data.</text>
</comment>
<feature type="domain" description="DUF6535" evidence="2">
    <location>
        <begin position="40"/>
        <end position="213"/>
    </location>
</feature>
<dbReference type="Pfam" id="PF20153">
    <property type="entry name" value="DUF6535"/>
    <property type="match status" value="1"/>
</dbReference>
<gene>
    <name evidence="3" type="ORF">MVEN_01853100</name>
</gene>
<keyword evidence="4" id="KW-1185">Reference proteome</keyword>
<evidence type="ECO:0000256" key="1">
    <source>
        <dbReference type="SAM" id="Phobius"/>
    </source>
</evidence>
<feature type="transmembrane region" description="Helical" evidence="1">
    <location>
        <begin position="125"/>
        <end position="149"/>
    </location>
</feature>